<evidence type="ECO:0000256" key="5">
    <source>
        <dbReference type="ARBA" id="ARBA00023163"/>
    </source>
</evidence>
<dbReference type="Proteomes" id="UP000469385">
    <property type="component" value="Unassembled WGS sequence"/>
</dbReference>
<dbReference type="CDD" id="cd00156">
    <property type="entry name" value="REC"/>
    <property type="match status" value="1"/>
</dbReference>
<evidence type="ECO:0000256" key="4">
    <source>
        <dbReference type="ARBA" id="ARBA00023125"/>
    </source>
</evidence>
<evidence type="ECO:0000256" key="3">
    <source>
        <dbReference type="ARBA" id="ARBA00023015"/>
    </source>
</evidence>
<evidence type="ECO:0000256" key="6">
    <source>
        <dbReference type="PROSITE-ProRule" id="PRU00169"/>
    </source>
</evidence>
<feature type="modified residue" description="4-aspartylphosphate" evidence="6">
    <location>
        <position position="53"/>
    </location>
</feature>
<keyword evidence="1" id="KW-0547">Nucleotide-binding</keyword>
<protein>
    <submittedName>
        <fullName evidence="9">Response regulator</fullName>
    </submittedName>
</protein>
<name>A0A6N8IYE5_9BURK</name>
<dbReference type="AlphaFoldDB" id="A0A6N8IYE5"/>
<dbReference type="PROSITE" id="PS00688">
    <property type="entry name" value="SIGMA54_INTERACT_3"/>
    <property type="match status" value="1"/>
</dbReference>
<dbReference type="FunFam" id="3.40.50.300:FF:000006">
    <property type="entry name" value="DNA-binding transcriptional regulator NtrC"/>
    <property type="match status" value="1"/>
</dbReference>
<dbReference type="InterPro" id="IPR003593">
    <property type="entry name" value="AAA+_ATPase"/>
</dbReference>
<dbReference type="CDD" id="cd00009">
    <property type="entry name" value="AAA"/>
    <property type="match status" value="1"/>
</dbReference>
<dbReference type="PROSITE" id="PS50045">
    <property type="entry name" value="SIGMA54_INTERACT_4"/>
    <property type="match status" value="1"/>
</dbReference>
<evidence type="ECO:0000256" key="2">
    <source>
        <dbReference type="ARBA" id="ARBA00022840"/>
    </source>
</evidence>
<dbReference type="Gene3D" id="3.40.50.300">
    <property type="entry name" value="P-loop containing nucleotide triphosphate hydrolases"/>
    <property type="match status" value="1"/>
</dbReference>
<proteinExistence type="predicted"/>
<dbReference type="EMBL" id="WSEL01000009">
    <property type="protein sequence ID" value="MVQ31798.1"/>
    <property type="molecule type" value="Genomic_DNA"/>
</dbReference>
<dbReference type="InterPro" id="IPR027417">
    <property type="entry name" value="P-loop_NTPase"/>
</dbReference>
<keyword evidence="6" id="KW-0597">Phosphoprotein</keyword>
<dbReference type="SMART" id="SM00448">
    <property type="entry name" value="REC"/>
    <property type="match status" value="1"/>
</dbReference>
<dbReference type="PROSITE" id="PS50110">
    <property type="entry name" value="RESPONSE_REGULATORY"/>
    <property type="match status" value="1"/>
</dbReference>
<dbReference type="PROSITE" id="PS00675">
    <property type="entry name" value="SIGMA54_INTERACT_1"/>
    <property type="match status" value="1"/>
</dbReference>
<keyword evidence="5" id="KW-0804">Transcription</keyword>
<dbReference type="Gene3D" id="1.10.8.60">
    <property type="match status" value="1"/>
</dbReference>
<dbReference type="Pfam" id="PF00158">
    <property type="entry name" value="Sigma54_activat"/>
    <property type="match status" value="1"/>
</dbReference>
<dbReference type="Gene3D" id="1.10.10.60">
    <property type="entry name" value="Homeodomain-like"/>
    <property type="match status" value="1"/>
</dbReference>
<dbReference type="InterPro" id="IPR002197">
    <property type="entry name" value="HTH_Fis"/>
</dbReference>
<accession>A0A6N8IYE5</accession>
<keyword evidence="2" id="KW-0067">ATP-binding</keyword>
<dbReference type="InterPro" id="IPR025662">
    <property type="entry name" value="Sigma_54_int_dom_ATP-bd_1"/>
</dbReference>
<dbReference type="PANTHER" id="PTHR32071">
    <property type="entry name" value="TRANSCRIPTIONAL REGULATORY PROTEIN"/>
    <property type="match status" value="1"/>
</dbReference>
<dbReference type="GO" id="GO:0043565">
    <property type="term" value="F:sequence-specific DNA binding"/>
    <property type="evidence" value="ECO:0007669"/>
    <property type="project" value="InterPro"/>
</dbReference>
<dbReference type="PRINTS" id="PR01590">
    <property type="entry name" value="HTHFIS"/>
</dbReference>
<dbReference type="InterPro" id="IPR058031">
    <property type="entry name" value="AAA_lid_NorR"/>
</dbReference>
<sequence>MSKTILVVDDDPVQAGNISAFLARNGWEVEACGCAEEALGLCGTLHPDAVVTDQRLPRLSGIEMMKKLRETDPLVKCIVMTGDDSAQTAVQAMKAGAYDYVVKPVPMAELNMLLERAVGAARVEQALQFHQQRQAHGAGLRSLLGTSPAVQDLKNRIGQVLEAERRVSGEELPAVLVMGETGTGKELVARALHFDGTRSSGPFVEINCASIPSHLLESELFGHEKGAFTDAKERRTGLVEAADGGTLFLDEIGEIDMALQAKLLKLLEEKTVRRVGSVRERKVNLRIISATNRDLEAMVRSGHFRSDLYFRLRIISIQVPTLRSRGADILLLANHFLESHARRYGKPGLRFSPDAEAALLGYYWPGNVRELRNMLEQTVLLTQDRVITPAQLALSSSLAPDAGNCHHTGACGQGCMAPPKNGADLAHIERNLVIKTLEKTGWNVTRSAKMLGLSRDMMRYRIDKMGLSRPADEPGSGFGPD</sequence>
<dbReference type="PROSITE" id="PS00676">
    <property type="entry name" value="SIGMA54_INTERACT_2"/>
    <property type="match status" value="1"/>
</dbReference>
<keyword evidence="3" id="KW-0805">Transcription regulation</keyword>
<dbReference type="InterPro" id="IPR025944">
    <property type="entry name" value="Sigma_54_int_dom_CS"/>
</dbReference>
<dbReference type="InterPro" id="IPR001789">
    <property type="entry name" value="Sig_transdc_resp-reg_receiver"/>
</dbReference>
<dbReference type="Pfam" id="PF02954">
    <property type="entry name" value="HTH_8"/>
    <property type="match status" value="1"/>
</dbReference>
<evidence type="ECO:0000259" key="8">
    <source>
        <dbReference type="PROSITE" id="PS50110"/>
    </source>
</evidence>
<dbReference type="InterPro" id="IPR009057">
    <property type="entry name" value="Homeodomain-like_sf"/>
</dbReference>
<keyword evidence="4" id="KW-0238">DNA-binding</keyword>
<evidence type="ECO:0000313" key="9">
    <source>
        <dbReference type="EMBL" id="MVQ31798.1"/>
    </source>
</evidence>
<dbReference type="InterPro" id="IPR002078">
    <property type="entry name" value="Sigma_54_int"/>
</dbReference>
<dbReference type="SUPFAM" id="SSF46689">
    <property type="entry name" value="Homeodomain-like"/>
    <property type="match status" value="1"/>
</dbReference>
<dbReference type="Pfam" id="PF00072">
    <property type="entry name" value="Response_reg"/>
    <property type="match status" value="1"/>
</dbReference>
<dbReference type="SUPFAM" id="SSF52540">
    <property type="entry name" value="P-loop containing nucleoside triphosphate hydrolases"/>
    <property type="match status" value="1"/>
</dbReference>
<evidence type="ECO:0000256" key="1">
    <source>
        <dbReference type="ARBA" id="ARBA00022741"/>
    </source>
</evidence>
<dbReference type="GO" id="GO:0006355">
    <property type="term" value="P:regulation of DNA-templated transcription"/>
    <property type="evidence" value="ECO:0007669"/>
    <property type="project" value="InterPro"/>
</dbReference>
<dbReference type="SUPFAM" id="SSF52172">
    <property type="entry name" value="CheY-like"/>
    <property type="match status" value="1"/>
</dbReference>
<dbReference type="RefSeq" id="WP_157399809.1">
    <property type="nucleotide sequence ID" value="NZ_WSEL01000009.1"/>
</dbReference>
<organism evidence="9 10">
    <name type="scientific">Ramlibacter pinisoli</name>
    <dbReference type="NCBI Taxonomy" id="2682844"/>
    <lineage>
        <taxon>Bacteria</taxon>
        <taxon>Pseudomonadati</taxon>
        <taxon>Pseudomonadota</taxon>
        <taxon>Betaproteobacteria</taxon>
        <taxon>Burkholderiales</taxon>
        <taxon>Comamonadaceae</taxon>
        <taxon>Ramlibacter</taxon>
    </lineage>
</organism>
<dbReference type="SMART" id="SM00382">
    <property type="entry name" value="AAA"/>
    <property type="match status" value="1"/>
</dbReference>
<dbReference type="InterPro" id="IPR025943">
    <property type="entry name" value="Sigma_54_int_dom_ATP-bd_2"/>
</dbReference>
<feature type="domain" description="Response regulatory" evidence="8">
    <location>
        <begin position="4"/>
        <end position="118"/>
    </location>
</feature>
<keyword evidence="10" id="KW-1185">Reference proteome</keyword>
<dbReference type="Pfam" id="PF25601">
    <property type="entry name" value="AAA_lid_14"/>
    <property type="match status" value="1"/>
</dbReference>
<evidence type="ECO:0000259" key="7">
    <source>
        <dbReference type="PROSITE" id="PS50045"/>
    </source>
</evidence>
<dbReference type="InterPro" id="IPR011006">
    <property type="entry name" value="CheY-like_superfamily"/>
</dbReference>
<feature type="domain" description="Sigma-54 factor interaction" evidence="7">
    <location>
        <begin position="143"/>
        <end position="380"/>
    </location>
</feature>
<comment type="caution">
    <text evidence="9">The sequence shown here is derived from an EMBL/GenBank/DDBJ whole genome shotgun (WGS) entry which is preliminary data.</text>
</comment>
<dbReference type="GO" id="GO:0000160">
    <property type="term" value="P:phosphorelay signal transduction system"/>
    <property type="evidence" value="ECO:0007669"/>
    <property type="project" value="InterPro"/>
</dbReference>
<reference evidence="9 10" key="1">
    <citation type="submission" date="2019-12" db="EMBL/GenBank/DDBJ databases">
        <authorList>
            <person name="Huq M.A."/>
        </authorList>
    </citation>
    <scope>NUCLEOTIDE SEQUENCE [LARGE SCALE GENOMIC DNA]</scope>
    <source>
        <strain evidence="9 10">MAH-25</strain>
    </source>
</reference>
<dbReference type="GO" id="GO:0005524">
    <property type="term" value="F:ATP binding"/>
    <property type="evidence" value="ECO:0007669"/>
    <property type="project" value="UniProtKB-KW"/>
</dbReference>
<evidence type="ECO:0000313" key="10">
    <source>
        <dbReference type="Proteomes" id="UP000469385"/>
    </source>
</evidence>
<gene>
    <name evidence="9" type="ORF">GON04_20240</name>
</gene>
<dbReference type="Gene3D" id="3.40.50.2300">
    <property type="match status" value="1"/>
</dbReference>